<keyword evidence="1" id="KW-0805">Transcription regulation</keyword>
<dbReference type="PROSITE" id="PS01124">
    <property type="entry name" value="HTH_ARAC_FAMILY_2"/>
    <property type="match status" value="1"/>
</dbReference>
<dbReference type="RefSeq" id="WP_028530276.1">
    <property type="nucleotide sequence ID" value="NZ_CABLBR010000053.1"/>
</dbReference>
<dbReference type="InterPro" id="IPR037923">
    <property type="entry name" value="HTH-like"/>
</dbReference>
<keyword evidence="6" id="KW-1185">Reference proteome</keyword>
<accession>A0ABY5VDY2</accession>
<gene>
    <name evidence="5" type="ORF">NQ502_14515</name>
</gene>
<sequence>MKMRVVDKDNGWGISHNGEFLDFPKQDETGIAVTMWAHKVSVKPHRHHFHEFALITKGSCLHEYRGVKVSLAPGDIFFIEPGEQHGYEVSSNLELINCQFYPEMLGEECNMTLDKAKSSIGRLYQNDGLGKQWDDLVHEMFSKEEDFQNGKLNQVKLNKQGILHLNMQERREIEYWLNKMMQEQEHQQEGIKCVKSACLQMLLVFFQRIHCKKEETKGVVKDTRKDAIYRAIEYMENHLEEKIDIEELAASVYWSSRHFRTVFKEETGMTPVEYLNRIRIIKSLEYLERNQCNIADAAASVGIYDANYYTRLFKKILGYSPKYFKSIR</sequence>
<feature type="domain" description="HTH araC/xylS-type" evidence="4">
    <location>
        <begin position="229"/>
        <end position="327"/>
    </location>
</feature>
<protein>
    <submittedName>
        <fullName evidence="5">AraC family transcriptional regulator</fullName>
    </submittedName>
</protein>
<evidence type="ECO:0000256" key="3">
    <source>
        <dbReference type="ARBA" id="ARBA00023163"/>
    </source>
</evidence>
<evidence type="ECO:0000313" key="5">
    <source>
        <dbReference type="EMBL" id="UWP58579.1"/>
    </source>
</evidence>
<reference evidence="5" key="1">
    <citation type="journal article" date="2022" name="Cell">
        <title>Design, construction, and in vivo augmentation of a complex gut microbiome.</title>
        <authorList>
            <person name="Cheng A.G."/>
            <person name="Ho P.Y."/>
            <person name="Aranda-Diaz A."/>
            <person name="Jain S."/>
            <person name="Yu F.B."/>
            <person name="Meng X."/>
            <person name="Wang M."/>
            <person name="Iakiviak M."/>
            <person name="Nagashima K."/>
            <person name="Zhao A."/>
            <person name="Murugkar P."/>
            <person name="Patil A."/>
            <person name="Atabakhsh K."/>
            <person name="Weakley A."/>
            <person name="Yan J."/>
            <person name="Brumbaugh A.R."/>
            <person name="Higginbottom S."/>
            <person name="Dimas A."/>
            <person name="Shiver A.L."/>
            <person name="Deutschbauer A."/>
            <person name="Neff N."/>
            <person name="Sonnenburg J.L."/>
            <person name="Huang K.C."/>
            <person name="Fischbach M.A."/>
        </authorList>
    </citation>
    <scope>NUCLEOTIDE SEQUENCE</scope>
    <source>
        <strain evidence="5">DSM 19829</strain>
    </source>
</reference>
<dbReference type="SMART" id="SM00342">
    <property type="entry name" value="HTH_ARAC"/>
    <property type="match status" value="1"/>
</dbReference>
<dbReference type="InterPro" id="IPR003313">
    <property type="entry name" value="AraC-bd"/>
</dbReference>
<proteinExistence type="predicted"/>
<dbReference type="InterPro" id="IPR018062">
    <property type="entry name" value="HTH_AraC-typ_CS"/>
</dbReference>
<dbReference type="EMBL" id="CP102290">
    <property type="protein sequence ID" value="UWP58579.1"/>
    <property type="molecule type" value="Genomic_DNA"/>
</dbReference>
<dbReference type="InterPro" id="IPR009057">
    <property type="entry name" value="Homeodomain-like_sf"/>
</dbReference>
<evidence type="ECO:0000256" key="1">
    <source>
        <dbReference type="ARBA" id="ARBA00023015"/>
    </source>
</evidence>
<dbReference type="SUPFAM" id="SSF46689">
    <property type="entry name" value="Homeodomain-like"/>
    <property type="match status" value="2"/>
</dbReference>
<dbReference type="InterPro" id="IPR014710">
    <property type="entry name" value="RmlC-like_jellyroll"/>
</dbReference>
<dbReference type="Pfam" id="PF02311">
    <property type="entry name" value="AraC_binding"/>
    <property type="match status" value="1"/>
</dbReference>
<keyword evidence="2" id="KW-0238">DNA-binding</keyword>
<dbReference type="Proteomes" id="UP001060164">
    <property type="component" value="Chromosome"/>
</dbReference>
<evidence type="ECO:0000256" key="2">
    <source>
        <dbReference type="ARBA" id="ARBA00023125"/>
    </source>
</evidence>
<dbReference type="Gene3D" id="2.60.120.10">
    <property type="entry name" value="Jelly Rolls"/>
    <property type="match status" value="1"/>
</dbReference>
<dbReference type="Pfam" id="PF12833">
    <property type="entry name" value="HTH_18"/>
    <property type="match status" value="1"/>
</dbReference>
<evidence type="ECO:0000259" key="4">
    <source>
        <dbReference type="PROSITE" id="PS01124"/>
    </source>
</evidence>
<evidence type="ECO:0000313" key="6">
    <source>
        <dbReference type="Proteomes" id="UP001060164"/>
    </source>
</evidence>
<name>A0ABY5VDY2_9FIRM</name>
<dbReference type="SUPFAM" id="SSF51215">
    <property type="entry name" value="Regulatory protein AraC"/>
    <property type="match status" value="1"/>
</dbReference>
<dbReference type="PANTHER" id="PTHR43280">
    <property type="entry name" value="ARAC-FAMILY TRANSCRIPTIONAL REGULATOR"/>
    <property type="match status" value="1"/>
</dbReference>
<dbReference type="PANTHER" id="PTHR43280:SF28">
    <property type="entry name" value="HTH-TYPE TRANSCRIPTIONAL ACTIVATOR RHAS"/>
    <property type="match status" value="1"/>
</dbReference>
<dbReference type="Gene3D" id="1.10.10.60">
    <property type="entry name" value="Homeodomain-like"/>
    <property type="match status" value="2"/>
</dbReference>
<dbReference type="PROSITE" id="PS00041">
    <property type="entry name" value="HTH_ARAC_FAMILY_1"/>
    <property type="match status" value="1"/>
</dbReference>
<keyword evidence="3" id="KW-0804">Transcription</keyword>
<dbReference type="InterPro" id="IPR018060">
    <property type="entry name" value="HTH_AraC"/>
</dbReference>
<organism evidence="5 6">
    <name type="scientific">Ruminococcus gauvreauii</name>
    <dbReference type="NCBI Taxonomy" id="438033"/>
    <lineage>
        <taxon>Bacteria</taxon>
        <taxon>Bacillati</taxon>
        <taxon>Bacillota</taxon>
        <taxon>Clostridia</taxon>
        <taxon>Eubacteriales</taxon>
        <taxon>Oscillospiraceae</taxon>
        <taxon>Ruminococcus</taxon>
    </lineage>
</organism>